<evidence type="ECO:0000313" key="3">
    <source>
        <dbReference type="Proteomes" id="UP000316476"/>
    </source>
</evidence>
<accession>A0A5C6FMB2</accession>
<dbReference type="RefSeq" id="WP_146416327.1">
    <property type="nucleotide sequence ID" value="NZ_SJPZ01000003.1"/>
</dbReference>
<sequence length="162" mass="18533">MLESDYLARFRQLTRSVSWGIELPNSWKNYFQEKGPSPSYPGDGRMHPRIRLRTHGVVFFDNPLPSVPRSSRPMGVYTKDFSRQGCGFLINEQLFPEEEIRLVLPSFWTRLTVVRARRITSHCYEIGATLNQRFDPEERAFQPCAVHGPSSLPSSEASTASV</sequence>
<reference evidence="2 3" key="1">
    <citation type="submission" date="2019-02" db="EMBL/GenBank/DDBJ databases">
        <title>Deep-cultivation of Planctomycetes and their phenomic and genomic characterization uncovers novel biology.</title>
        <authorList>
            <person name="Wiegand S."/>
            <person name="Jogler M."/>
            <person name="Boedeker C."/>
            <person name="Pinto D."/>
            <person name="Vollmers J."/>
            <person name="Rivas-Marin E."/>
            <person name="Kohn T."/>
            <person name="Peeters S.H."/>
            <person name="Heuer A."/>
            <person name="Rast P."/>
            <person name="Oberbeckmann S."/>
            <person name="Bunk B."/>
            <person name="Jeske O."/>
            <person name="Meyerdierks A."/>
            <person name="Storesund J.E."/>
            <person name="Kallscheuer N."/>
            <person name="Luecker S."/>
            <person name="Lage O.M."/>
            <person name="Pohl T."/>
            <person name="Merkel B.J."/>
            <person name="Hornburger P."/>
            <person name="Mueller R.-W."/>
            <person name="Bruemmer F."/>
            <person name="Labrenz M."/>
            <person name="Spormann A.M."/>
            <person name="Op Den Camp H."/>
            <person name="Overmann J."/>
            <person name="Amann R."/>
            <person name="Jetten M.S.M."/>
            <person name="Mascher T."/>
            <person name="Medema M.H."/>
            <person name="Devos D.P."/>
            <person name="Kaster A.-K."/>
            <person name="Ovreas L."/>
            <person name="Rohde M."/>
            <person name="Galperin M.Y."/>
            <person name="Jogler C."/>
        </authorList>
    </citation>
    <scope>NUCLEOTIDE SEQUENCE [LARGE SCALE GENOMIC DNA]</scope>
    <source>
        <strain evidence="2 3">V7</strain>
    </source>
</reference>
<name>A0A5C6FMB2_9PLAN</name>
<gene>
    <name evidence="2" type="ORF">V7x_52900</name>
</gene>
<dbReference type="InterPro" id="IPR009875">
    <property type="entry name" value="PilZ_domain"/>
</dbReference>
<organism evidence="2 3">
    <name type="scientific">Crateriforma conspicua</name>
    <dbReference type="NCBI Taxonomy" id="2527996"/>
    <lineage>
        <taxon>Bacteria</taxon>
        <taxon>Pseudomonadati</taxon>
        <taxon>Planctomycetota</taxon>
        <taxon>Planctomycetia</taxon>
        <taxon>Planctomycetales</taxon>
        <taxon>Planctomycetaceae</taxon>
        <taxon>Crateriforma</taxon>
    </lineage>
</organism>
<feature type="domain" description="PilZ" evidence="1">
    <location>
        <begin position="45"/>
        <end position="127"/>
    </location>
</feature>
<evidence type="ECO:0000313" key="2">
    <source>
        <dbReference type="EMBL" id="TWU60979.1"/>
    </source>
</evidence>
<comment type="caution">
    <text evidence="2">The sequence shown here is derived from an EMBL/GenBank/DDBJ whole genome shotgun (WGS) entry which is preliminary data.</text>
</comment>
<dbReference type="Pfam" id="PF07238">
    <property type="entry name" value="PilZ"/>
    <property type="match status" value="1"/>
</dbReference>
<proteinExistence type="predicted"/>
<dbReference type="AlphaFoldDB" id="A0A5C6FMB2"/>
<dbReference type="Proteomes" id="UP000316476">
    <property type="component" value="Unassembled WGS sequence"/>
</dbReference>
<evidence type="ECO:0000259" key="1">
    <source>
        <dbReference type="Pfam" id="PF07238"/>
    </source>
</evidence>
<protein>
    <recommendedName>
        <fullName evidence="1">PilZ domain-containing protein</fullName>
    </recommendedName>
</protein>
<dbReference type="OrthoDB" id="274443at2"/>
<dbReference type="GO" id="GO:0035438">
    <property type="term" value="F:cyclic-di-GMP binding"/>
    <property type="evidence" value="ECO:0007669"/>
    <property type="project" value="InterPro"/>
</dbReference>
<dbReference type="EMBL" id="SJPZ01000003">
    <property type="protein sequence ID" value="TWU60979.1"/>
    <property type="molecule type" value="Genomic_DNA"/>
</dbReference>